<feature type="non-terminal residue" evidence="1">
    <location>
        <position position="1"/>
    </location>
</feature>
<comment type="caution">
    <text evidence="1">The sequence shown here is derived from an EMBL/GenBank/DDBJ whole genome shotgun (WGS) entry which is preliminary data.</text>
</comment>
<protein>
    <submittedName>
        <fullName evidence="1">Glycosyltransferase family 1 protein</fullName>
    </submittedName>
</protein>
<dbReference type="Gene3D" id="3.40.50.2000">
    <property type="entry name" value="Glycogen Phosphorylase B"/>
    <property type="match status" value="1"/>
</dbReference>
<dbReference type="InterPro" id="IPR035090">
    <property type="entry name" value="Pyridoxal_P_attach_site"/>
</dbReference>
<name>A0A5B1BPG5_MYCSI</name>
<evidence type="ECO:0000313" key="1">
    <source>
        <dbReference type="EMBL" id="KAA1248879.1"/>
    </source>
</evidence>
<dbReference type="InterPro" id="IPR052182">
    <property type="entry name" value="Glycogen/Maltodextrin_Phosph"/>
</dbReference>
<dbReference type="EMBL" id="VTZN01000125">
    <property type="protein sequence ID" value="KAA1248879.1"/>
    <property type="molecule type" value="Genomic_DNA"/>
</dbReference>
<dbReference type="SUPFAM" id="SSF53756">
    <property type="entry name" value="UDP-Glycosyltransferase/glycogen phosphorylase"/>
    <property type="match status" value="1"/>
</dbReference>
<keyword evidence="2" id="KW-1185">Reference proteome</keyword>
<dbReference type="PROSITE" id="PS00102">
    <property type="entry name" value="PHOSPHORYLASE"/>
    <property type="match status" value="1"/>
</dbReference>
<organism evidence="1 2">
    <name type="scientific">Mycobacterium simiae</name>
    <name type="common">Mycobacterium habana</name>
    <dbReference type="NCBI Taxonomy" id="1784"/>
    <lineage>
        <taxon>Bacteria</taxon>
        <taxon>Bacillati</taxon>
        <taxon>Actinomycetota</taxon>
        <taxon>Actinomycetes</taxon>
        <taxon>Mycobacteriales</taxon>
        <taxon>Mycobacteriaceae</taxon>
        <taxon>Mycobacterium</taxon>
        <taxon>Mycobacterium simiae complex</taxon>
    </lineage>
</organism>
<dbReference type="GO" id="GO:0016740">
    <property type="term" value="F:transferase activity"/>
    <property type="evidence" value="ECO:0007669"/>
    <property type="project" value="UniProtKB-KW"/>
</dbReference>
<dbReference type="PANTHER" id="PTHR42655:SF1">
    <property type="entry name" value="GLYCOGEN PHOSPHORYLASE"/>
    <property type="match status" value="1"/>
</dbReference>
<evidence type="ECO:0000313" key="2">
    <source>
        <dbReference type="Proteomes" id="UP000324701"/>
    </source>
</evidence>
<sequence>LRPLEACGTSGMKSALNGGLNLSIRDGWWDEWCDGENGWEIPSADGVADPERRDDLESSALYSLLEQAVAPKFYERDEQGIPSRWIEMVRHTLQTLGPKVLASRMVRDYVERYYVPAAQSRRKTIGAVDGGVEFSPARELAAYRQRVQDAWPRIEVTDVDSTGLPDTPLLGSKLTLTAMVQLAGLQPDEVTVQAVLGRVDAGDMLLDPVTVDMSHAGSDGVNEIFSTTTPLPLAGALGYTVRVLPRHPMLAASNELGLLTLARG</sequence>
<dbReference type="OrthoDB" id="9760804at2"/>
<gene>
    <name evidence="1" type="ORF">F0Q45_18280</name>
</gene>
<keyword evidence="1" id="KW-0808">Transferase</keyword>
<proteinExistence type="predicted"/>
<dbReference type="PANTHER" id="PTHR42655">
    <property type="entry name" value="GLYCOGEN PHOSPHORYLASE"/>
    <property type="match status" value="1"/>
</dbReference>
<reference evidence="1 2" key="1">
    <citation type="submission" date="2019-09" db="EMBL/GenBank/DDBJ databases">
        <title>Report of infection by Mycobacterium simiae a patient suffering from pulmonary tuberculosis.</title>
        <authorList>
            <person name="Mohanty P.S."/>
            <person name="Bansal A.K."/>
            <person name="Singh H."/>
            <person name="Sharma S."/>
            <person name="Patil S.A."/>
            <person name="Upadhaya P."/>
            <person name="Singh P.K."/>
            <person name="Kumar D."/>
            <person name="Kumar S."/>
            <person name="Singh R.K."/>
            <person name="Chaudhary B."/>
        </authorList>
    </citation>
    <scope>NUCLEOTIDE SEQUENCE [LARGE SCALE GENOMIC DNA]</scope>
    <source>
        <strain evidence="1 2">JAL-560-SIM</strain>
    </source>
</reference>
<dbReference type="AlphaFoldDB" id="A0A5B1BPG5"/>
<accession>A0A5B1BPG5</accession>
<dbReference type="Proteomes" id="UP000324701">
    <property type="component" value="Unassembled WGS sequence"/>
</dbReference>